<accession>A0A0F9CDD7</accession>
<dbReference type="InterPro" id="IPR052016">
    <property type="entry name" value="Bact_Sigma-Reg"/>
</dbReference>
<evidence type="ECO:0000259" key="3">
    <source>
        <dbReference type="PROSITE" id="PS50110"/>
    </source>
</evidence>
<name>A0A0F9CDD7_9ZZZZ</name>
<sequence length="391" mass="44117">MEKNDKLFIVADSIENCLVLESYLTGTDWLVTKFDDPDEAIDKIEVEHPRVVVVDLPLEFMQEKFGSLPNQDIETAYVAVLPEVDPREVAKFFHNNASDVLIKPFAAERFRQAIDRASNHKTLVVQNREYREQLEKANRNLQESLRILEQDQMAGRQVQNSLLPVTPMTHGDYEIAHHIEPSLYLSGDFVGYSVIFDRYMVFYAADVSGHGASSAFLTVLLKFILTRILRRHVTQNDQKAIARAPEGFIEHINKQILALGLDKHLTLFSACIDMERNILRYSVAAHMPMPVFVTNGDVRILPGKGKPVGIFSDCSWEVQEIVLPDKFAMVIVSDGVLEILPDDTLKAKEQFISDTIAKSDTSIESICEGLGINQVEDAPDDITVLTLRRGY</sequence>
<dbReference type="GO" id="GO:0000160">
    <property type="term" value="P:phosphorelay signal transduction system"/>
    <property type="evidence" value="ECO:0007669"/>
    <property type="project" value="InterPro"/>
</dbReference>
<gene>
    <name evidence="4" type="ORF">LCGC14_2415630</name>
</gene>
<proteinExistence type="predicted"/>
<dbReference type="SMART" id="SM00331">
    <property type="entry name" value="PP2C_SIG"/>
    <property type="match status" value="1"/>
</dbReference>
<feature type="domain" description="Response regulatory" evidence="3">
    <location>
        <begin position="6"/>
        <end position="118"/>
    </location>
</feature>
<keyword evidence="2" id="KW-0175">Coiled coil</keyword>
<protein>
    <recommendedName>
        <fullName evidence="3">Response regulatory domain-containing protein</fullName>
    </recommendedName>
</protein>
<dbReference type="InterPro" id="IPR011006">
    <property type="entry name" value="CheY-like_superfamily"/>
</dbReference>
<dbReference type="Gene3D" id="1.20.5.390">
    <property type="entry name" value="L1 transposable element, trimerization domain"/>
    <property type="match status" value="1"/>
</dbReference>
<dbReference type="Gene3D" id="3.40.50.2300">
    <property type="match status" value="1"/>
</dbReference>
<evidence type="ECO:0000256" key="2">
    <source>
        <dbReference type="SAM" id="Coils"/>
    </source>
</evidence>
<evidence type="ECO:0000256" key="1">
    <source>
        <dbReference type="ARBA" id="ARBA00022801"/>
    </source>
</evidence>
<organism evidence="4">
    <name type="scientific">marine sediment metagenome</name>
    <dbReference type="NCBI Taxonomy" id="412755"/>
    <lineage>
        <taxon>unclassified sequences</taxon>
        <taxon>metagenomes</taxon>
        <taxon>ecological metagenomes</taxon>
    </lineage>
</organism>
<feature type="coiled-coil region" evidence="2">
    <location>
        <begin position="120"/>
        <end position="154"/>
    </location>
</feature>
<dbReference type="InterPro" id="IPR001932">
    <property type="entry name" value="PPM-type_phosphatase-like_dom"/>
</dbReference>
<reference evidence="4" key="1">
    <citation type="journal article" date="2015" name="Nature">
        <title>Complex archaea that bridge the gap between prokaryotes and eukaryotes.</title>
        <authorList>
            <person name="Spang A."/>
            <person name="Saw J.H."/>
            <person name="Jorgensen S.L."/>
            <person name="Zaremba-Niedzwiedzka K."/>
            <person name="Martijn J."/>
            <person name="Lind A.E."/>
            <person name="van Eijk R."/>
            <person name="Schleper C."/>
            <person name="Guy L."/>
            <person name="Ettema T.J."/>
        </authorList>
    </citation>
    <scope>NUCLEOTIDE SEQUENCE</scope>
</reference>
<dbReference type="GO" id="GO:0016791">
    <property type="term" value="F:phosphatase activity"/>
    <property type="evidence" value="ECO:0007669"/>
    <property type="project" value="TreeGrafter"/>
</dbReference>
<dbReference type="AlphaFoldDB" id="A0A0F9CDD7"/>
<dbReference type="PANTHER" id="PTHR43156">
    <property type="entry name" value="STAGE II SPORULATION PROTEIN E-RELATED"/>
    <property type="match status" value="1"/>
</dbReference>
<dbReference type="Gene3D" id="3.60.40.10">
    <property type="entry name" value="PPM-type phosphatase domain"/>
    <property type="match status" value="1"/>
</dbReference>
<evidence type="ECO:0000313" key="4">
    <source>
        <dbReference type="EMBL" id="KKL24407.1"/>
    </source>
</evidence>
<dbReference type="PROSITE" id="PS50110">
    <property type="entry name" value="RESPONSE_REGULATORY"/>
    <property type="match status" value="1"/>
</dbReference>
<keyword evidence="1" id="KW-0378">Hydrolase</keyword>
<comment type="caution">
    <text evidence="4">The sequence shown here is derived from an EMBL/GenBank/DDBJ whole genome shotgun (WGS) entry which is preliminary data.</text>
</comment>
<dbReference type="Pfam" id="PF07228">
    <property type="entry name" value="SpoIIE"/>
    <property type="match status" value="1"/>
</dbReference>
<dbReference type="EMBL" id="LAZR01036607">
    <property type="protein sequence ID" value="KKL24407.1"/>
    <property type="molecule type" value="Genomic_DNA"/>
</dbReference>
<dbReference type="InterPro" id="IPR036457">
    <property type="entry name" value="PPM-type-like_dom_sf"/>
</dbReference>
<dbReference type="PANTHER" id="PTHR43156:SF2">
    <property type="entry name" value="STAGE II SPORULATION PROTEIN E"/>
    <property type="match status" value="1"/>
</dbReference>
<dbReference type="SUPFAM" id="SSF52172">
    <property type="entry name" value="CheY-like"/>
    <property type="match status" value="1"/>
</dbReference>
<dbReference type="InterPro" id="IPR001789">
    <property type="entry name" value="Sig_transdc_resp-reg_receiver"/>
</dbReference>